<sequence length="245" mass="26487">MSSLTMFGFLALGAGRRVMSIKPGSSSKTWHCFYASVVQLSSGQSLPAEIRAYSPFNDVVHPDNTVAFIVAKAHFPAHDTLLLDAYHIIPVPGNPSDDSYDNHLPDCPHPFVLGIGSVPVKTDVLADGVSKAFEVITSEYVRDSVKSTSVQCVFDGTSPRWSNTPVPNVNSIVQFFGTCAALTPSGVIRVNVENIVLNIGPSASSNSTSLSSPSPTKRRKFNAFVSPQPSYVLPFLLWPFFTFFS</sequence>
<gene>
    <name evidence="1" type="ORF">BJ138DRAFT_1014023</name>
</gene>
<name>A0ACB8A373_9AGAM</name>
<organism evidence="1 2">
    <name type="scientific">Hygrophoropsis aurantiaca</name>
    <dbReference type="NCBI Taxonomy" id="72124"/>
    <lineage>
        <taxon>Eukaryota</taxon>
        <taxon>Fungi</taxon>
        <taxon>Dikarya</taxon>
        <taxon>Basidiomycota</taxon>
        <taxon>Agaricomycotina</taxon>
        <taxon>Agaricomycetes</taxon>
        <taxon>Agaricomycetidae</taxon>
        <taxon>Boletales</taxon>
        <taxon>Coniophorineae</taxon>
        <taxon>Hygrophoropsidaceae</taxon>
        <taxon>Hygrophoropsis</taxon>
    </lineage>
</organism>
<reference evidence="1" key="1">
    <citation type="journal article" date="2021" name="New Phytol.">
        <title>Evolutionary innovations through gain and loss of genes in the ectomycorrhizal Boletales.</title>
        <authorList>
            <person name="Wu G."/>
            <person name="Miyauchi S."/>
            <person name="Morin E."/>
            <person name="Kuo A."/>
            <person name="Drula E."/>
            <person name="Varga T."/>
            <person name="Kohler A."/>
            <person name="Feng B."/>
            <person name="Cao Y."/>
            <person name="Lipzen A."/>
            <person name="Daum C."/>
            <person name="Hundley H."/>
            <person name="Pangilinan J."/>
            <person name="Johnson J."/>
            <person name="Barry K."/>
            <person name="LaButti K."/>
            <person name="Ng V."/>
            <person name="Ahrendt S."/>
            <person name="Min B."/>
            <person name="Choi I.G."/>
            <person name="Park H."/>
            <person name="Plett J.M."/>
            <person name="Magnuson J."/>
            <person name="Spatafora J.W."/>
            <person name="Nagy L.G."/>
            <person name="Henrissat B."/>
            <person name="Grigoriev I.V."/>
            <person name="Yang Z.L."/>
            <person name="Xu J."/>
            <person name="Martin F.M."/>
        </authorList>
    </citation>
    <scope>NUCLEOTIDE SEQUENCE</scope>
    <source>
        <strain evidence="1">ATCC 28755</strain>
    </source>
</reference>
<dbReference type="EMBL" id="MU267874">
    <property type="protein sequence ID" value="KAH7907760.1"/>
    <property type="molecule type" value="Genomic_DNA"/>
</dbReference>
<accession>A0ACB8A373</accession>
<proteinExistence type="predicted"/>
<comment type="caution">
    <text evidence="1">The sequence shown here is derived from an EMBL/GenBank/DDBJ whole genome shotgun (WGS) entry which is preliminary data.</text>
</comment>
<protein>
    <submittedName>
        <fullName evidence="1">Uncharacterized protein</fullName>
    </submittedName>
</protein>
<evidence type="ECO:0000313" key="1">
    <source>
        <dbReference type="EMBL" id="KAH7907760.1"/>
    </source>
</evidence>
<dbReference type="Proteomes" id="UP000790377">
    <property type="component" value="Unassembled WGS sequence"/>
</dbReference>
<evidence type="ECO:0000313" key="2">
    <source>
        <dbReference type="Proteomes" id="UP000790377"/>
    </source>
</evidence>
<keyword evidence="2" id="KW-1185">Reference proteome</keyword>